<dbReference type="Pfam" id="PF00134">
    <property type="entry name" value="Cyclin_N"/>
    <property type="match status" value="1"/>
</dbReference>
<dbReference type="HAMAP" id="MF_00056">
    <property type="entry name" value="KDO8P_synth"/>
    <property type="match status" value="1"/>
</dbReference>
<name>A0ABQ8HGX9_9ROSI</name>
<evidence type="ECO:0000259" key="10">
    <source>
        <dbReference type="SMART" id="SM00385"/>
    </source>
</evidence>
<dbReference type="SUPFAM" id="SSF51569">
    <property type="entry name" value="Aldolase"/>
    <property type="match status" value="1"/>
</dbReference>
<dbReference type="NCBIfam" id="TIGR01362">
    <property type="entry name" value="KDO8P_synth"/>
    <property type="match status" value="1"/>
</dbReference>
<dbReference type="Gene3D" id="1.10.472.10">
    <property type="entry name" value="Cyclin-like"/>
    <property type="match status" value="2"/>
</dbReference>
<dbReference type="Proteomes" id="UP000827721">
    <property type="component" value="Unassembled WGS sequence"/>
</dbReference>
<evidence type="ECO:0000259" key="11">
    <source>
        <dbReference type="SMART" id="SM01332"/>
    </source>
</evidence>
<dbReference type="InterPro" id="IPR013763">
    <property type="entry name" value="Cyclin-like_dom"/>
</dbReference>
<proteinExistence type="inferred from homology"/>
<dbReference type="PANTHER" id="PTHR21057">
    <property type="entry name" value="PHOSPHO-2-DEHYDRO-3-DEOXYHEPTONATE ALDOLASE"/>
    <property type="match status" value="1"/>
</dbReference>
<comment type="catalytic activity">
    <reaction evidence="7">
        <text>D-arabinose 5-phosphate + phosphoenolpyruvate + H2O = 3-deoxy-alpha-D-manno-2-octulosonate-8-phosphate + phosphate</text>
        <dbReference type="Rhea" id="RHEA:14053"/>
        <dbReference type="ChEBI" id="CHEBI:15377"/>
        <dbReference type="ChEBI" id="CHEBI:43474"/>
        <dbReference type="ChEBI" id="CHEBI:57693"/>
        <dbReference type="ChEBI" id="CHEBI:58702"/>
        <dbReference type="ChEBI" id="CHEBI:85985"/>
        <dbReference type="EC" id="2.5.1.55"/>
    </reaction>
</comment>
<organism evidence="12 13">
    <name type="scientific">Xanthoceras sorbifolium</name>
    <dbReference type="NCBI Taxonomy" id="99658"/>
    <lineage>
        <taxon>Eukaryota</taxon>
        <taxon>Viridiplantae</taxon>
        <taxon>Streptophyta</taxon>
        <taxon>Embryophyta</taxon>
        <taxon>Tracheophyta</taxon>
        <taxon>Spermatophyta</taxon>
        <taxon>Magnoliopsida</taxon>
        <taxon>eudicotyledons</taxon>
        <taxon>Gunneridae</taxon>
        <taxon>Pentapetalae</taxon>
        <taxon>rosids</taxon>
        <taxon>malvids</taxon>
        <taxon>Sapindales</taxon>
        <taxon>Sapindaceae</taxon>
        <taxon>Xanthoceroideae</taxon>
        <taxon>Xanthoceras</taxon>
    </lineage>
</organism>
<evidence type="ECO:0000256" key="2">
    <source>
        <dbReference type="ARBA" id="ARBA00010499"/>
    </source>
</evidence>
<evidence type="ECO:0000256" key="5">
    <source>
        <dbReference type="ARBA" id="ARBA00022679"/>
    </source>
</evidence>
<dbReference type="EMBL" id="JAFEMO010000011">
    <property type="protein sequence ID" value="KAH7557866.1"/>
    <property type="molecule type" value="Genomic_DNA"/>
</dbReference>
<dbReference type="InterPro" id="IPR006671">
    <property type="entry name" value="Cyclin_N"/>
</dbReference>
<dbReference type="SUPFAM" id="SSF47954">
    <property type="entry name" value="Cyclin-like"/>
    <property type="match status" value="2"/>
</dbReference>
<reference evidence="12 13" key="1">
    <citation type="submission" date="2021-02" db="EMBL/GenBank/DDBJ databases">
        <title>Plant Genome Project.</title>
        <authorList>
            <person name="Zhang R.-G."/>
        </authorList>
    </citation>
    <scope>NUCLEOTIDE SEQUENCE [LARGE SCALE GENOMIC DNA]</scope>
    <source>
        <tissue evidence="12">Leaves</tissue>
    </source>
</reference>
<feature type="compositionally biased region" description="Polar residues" evidence="9">
    <location>
        <begin position="614"/>
        <end position="627"/>
    </location>
</feature>
<feature type="region of interest" description="Disordered" evidence="9">
    <location>
        <begin position="407"/>
        <end position="501"/>
    </location>
</feature>
<comment type="similarity">
    <text evidence="2">Belongs to the KdsA family.</text>
</comment>
<keyword evidence="4" id="KW-0963">Cytoplasm</keyword>
<feature type="domain" description="Cyclin-like" evidence="10">
    <location>
        <begin position="718"/>
        <end position="802"/>
    </location>
</feature>
<dbReference type="InterPro" id="IPR036915">
    <property type="entry name" value="Cyclin-like_sf"/>
</dbReference>
<dbReference type="InterPro" id="IPR013785">
    <property type="entry name" value="Aldolase_TIM"/>
</dbReference>
<dbReference type="Gene3D" id="3.20.20.70">
    <property type="entry name" value="Aldolase class I"/>
    <property type="match status" value="1"/>
</dbReference>
<evidence type="ECO:0000256" key="4">
    <source>
        <dbReference type="ARBA" id="ARBA00022490"/>
    </source>
</evidence>
<feature type="compositionally biased region" description="Basic and acidic residues" evidence="9">
    <location>
        <begin position="486"/>
        <end position="496"/>
    </location>
</feature>
<evidence type="ECO:0000256" key="1">
    <source>
        <dbReference type="ARBA" id="ARBA00004496"/>
    </source>
</evidence>
<dbReference type="Pfam" id="PF02984">
    <property type="entry name" value="Cyclin_C"/>
    <property type="match status" value="1"/>
</dbReference>
<evidence type="ECO:0000313" key="12">
    <source>
        <dbReference type="EMBL" id="KAH7557866.1"/>
    </source>
</evidence>
<evidence type="ECO:0000256" key="8">
    <source>
        <dbReference type="RuleBase" id="RU000383"/>
    </source>
</evidence>
<comment type="caution">
    <text evidence="12">The sequence shown here is derived from an EMBL/GenBank/DDBJ whole genome shotgun (WGS) entry which is preliminary data.</text>
</comment>
<dbReference type="SMART" id="SM00385">
    <property type="entry name" value="CYCLIN"/>
    <property type="match status" value="2"/>
</dbReference>
<feature type="region of interest" description="Disordered" evidence="9">
    <location>
        <begin position="613"/>
        <end position="636"/>
    </location>
</feature>
<dbReference type="CDD" id="cd20507">
    <property type="entry name" value="CYCLIN_CCNB1-like_rpt1"/>
    <property type="match status" value="1"/>
</dbReference>
<comment type="subcellular location">
    <subcellularLocation>
        <location evidence="1">Cytoplasm</location>
    </subcellularLocation>
</comment>
<dbReference type="NCBIfam" id="NF003543">
    <property type="entry name" value="PRK05198.1"/>
    <property type="match status" value="1"/>
</dbReference>
<keyword evidence="13" id="KW-1185">Reference proteome</keyword>
<sequence>MDSSTILYNQLKAAEPFFLLAGPNVIESEEHVLQMASRIKSVATKLGLPLVFKSSFDKANRTSSKSFRGPGMIEGLKILEKVKITHDLPIVTDVHEAVQCEAVGRVADIIQIPAFLCRQTDLLVAAAKTGKIINIKKGQFCAPTVMVNSAEKVRLAGNPNVMVCERGTMFGYNDLIVDPRNLEWMREANCPIVADVTHSLQQPAGKKLDGGGVASGGLRELIPCIARTAVAVGVDGVFMEVHDDPLNAPVDGPTQWPLRNLEELLEELVAIAGKPKMGINRVGEHSRARGSGGGDLKVYSENEKVKLDANSIKNSVSVKRVAALTSASDTKGTLNKMESNSKGKGVSSAYTKVGRKALVDVSNIPGNIARNVVHDGSKHMKGEKSAILKRVSVRPGVRTVSVLSRKSSTGKVSESISQDAGDVCTSKKGTKGLTSSLDDQWAKANGRGRESIWTDRRSSRNPPVPTRNSLPVLKRTNRVDTSSSKENAESSEKPKDSIGSSVKAKLGKKVVYRLSNSKNQFWRNRASNGFMTVSARSQNKVDAYPPSKNSVKPNGRTTSMASNAQGTLKSKIQSGVNKPISVAAISSKNKKEVIRPSLPEDIVSMVSYEVAQGKPSSDGISNASADSSDIVPKRKSNRRRSYTSLLMASSKLLEVHGEVAEHEKLPSIDDDCNQLEVAEYVDEIYQYYWVMEAQNPLPENYMSFQTDITPHMRDILINWLIEVHFKFELMHETLYLMVTLLDHYLSQVKIKKSEMQLVGLTALLLASKYEDFWHPRVKDLISISAESYTRNQMLGMEKLMLRTLKFRLNVPTPYVFMLRFLKAAQSDTKLEHLAFYLIELSLVQYEALKFKPSLLCASAIYVARCTLHMNPVWTPLLGKHARYDVDCAEMILRFQKAAKRGKLKVTYEKYTKPDLSGVAAIKPLDSLPS</sequence>
<keyword evidence="5" id="KW-0808">Transferase</keyword>
<evidence type="ECO:0000256" key="7">
    <source>
        <dbReference type="ARBA" id="ARBA00049112"/>
    </source>
</evidence>
<evidence type="ECO:0000256" key="6">
    <source>
        <dbReference type="ARBA" id="ARBA00023127"/>
    </source>
</evidence>
<evidence type="ECO:0000256" key="3">
    <source>
        <dbReference type="ARBA" id="ARBA00012693"/>
    </source>
</evidence>
<feature type="compositionally biased region" description="Polar residues" evidence="9">
    <location>
        <begin position="407"/>
        <end position="418"/>
    </location>
</feature>
<evidence type="ECO:0000313" key="13">
    <source>
        <dbReference type="Proteomes" id="UP000827721"/>
    </source>
</evidence>
<gene>
    <name evidence="12" type="ORF">JRO89_XS11G0231200</name>
</gene>
<accession>A0ABQ8HGX9</accession>
<dbReference type="Pfam" id="PF00793">
    <property type="entry name" value="DAHP_synth_1"/>
    <property type="match status" value="1"/>
</dbReference>
<feature type="domain" description="Cyclin C-terminal" evidence="11">
    <location>
        <begin position="811"/>
        <end position="924"/>
    </location>
</feature>
<feature type="compositionally biased region" description="Basic and acidic residues" evidence="9">
    <location>
        <begin position="447"/>
        <end position="458"/>
    </location>
</feature>
<dbReference type="InterPro" id="IPR006218">
    <property type="entry name" value="DAHP1/KDSA"/>
</dbReference>
<comment type="similarity">
    <text evidence="8">Belongs to the cyclin family.</text>
</comment>
<dbReference type="InterPro" id="IPR006269">
    <property type="entry name" value="KDO8P_synthase"/>
</dbReference>
<dbReference type="EC" id="2.5.1.55" evidence="3"/>
<feature type="domain" description="Cyclin-like" evidence="10">
    <location>
        <begin position="815"/>
        <end position="900"/>
    </location>
</feature>
<keyword evidence="6 8" id="KW-0195">Cyclin</keyword>
<protein>
    <recommendedName>
        <fullName evidence="3">3-deoxy-8-phosphooctulonate synthase</fullName>
        <ecNumber evidence="3">2.5.1.55</ecNumber>
    </recommendedName>
</protein>
<evidence type="ECO:0000256" key="9">
    <source>
        <dbReference type="SAM" id="MobiDB-lite"/>
    </source>
</evidence>
<dbReference type="SMART" id="SM01332">
    <property type="entry name" value="Cyclin_C"/>
    <property type="match status" value="1"/>
</dbReference>
<dbReference type="InterPro" id="IPR004367">
    <property type="entry name" value="Cyclin_C-dom"/>
</dbReference>